<gene>
    <name evidence="2" type="ORF">F4V44_19710</name>
</gene>
<comment type="caution">
    <text evidence="2">The sequence shown here is derived from an EMBL/GenBank/DDBJ whole genome shotgun (WGS) entry which is preliminary data.</text>
</comment>
<keyword evidence="3" id="KW-1185">Reference proteome</keyword>
<evidence type="ECO:0000259" key="1">
    <source>
        <dbReference type="Pfam" id="PF13358"/>
    </source>
</evidence>
<dbReference type="PROSITE" id="PS51257">
    <property type="entry name" value="PROKAR_LIPOPROTEIN"/>
    <property type="match status" value="1"/>
</dbReference>
<protein>
    <recommendedName>
        <fullName evidence="1">Tc1-like transposase DDE domain-containing protein</fullName>
    </recommendedName>
</protein>
<reference evidence="2 3" key="1">
    <citation type="submission" date="2019-09" db="EMBL/GenBank/DDBJ databases">
        <title>Whole genome sequences of isolates from the Mars Exploration Rovers.</title>
        <authorList>
            <person name="Seuylemezian A."/>
            <person name="Vaishampayan P."/>
        </authorList>
    </citation>
    <scope>NUCLEOTIDE SEQUENCE [LARGE SCALE GENOMIC DNA]</scope>
    <source>
        <strain evidence="2 3">MER_TA_151</strain>
    </source>
</reference>
<sequence length="72" mass="8323">MRDYQALRSIWNVKGKQKQIPTYGHHTAVSLFGCVNIQNGGFFCMETDQCNAQTFLAFLRHILVQHDEKHIS</sequence>
<dbReference type="Proteomes" id="UP000326671">
    <property type="component" value="Unassembled WGS sequence"/>
</dbReference>
<evidence type="ECO:0000313" key="3">
    <source>
        <dbReference type="Proteomes" id="UP000326671"/>
    </source>
</evidence>
<name>A0A5J5HFS9_9BACI</name>
<dbReference type="InterPro" id="IPR038717">
    <property type="entry name" value="Tc1-like_DDE_dom"/>
</dbReference>
<dbReference type="AlphaFoldDB" id="A0A5J5HFS9"/>
<dbReference type="EMBL" id="VYKL01000032">
    <property type="protein sequence ID" value="KAA9019027.1"/>
    <property type="molecule type" value="Genomic_DNA"/>
</dbReference>
<evidence type="ECO:0000313" key="2">
    <source>
        <dbReference type="EMBL" id="KAA9019027.1"/>
    </source>
</evidence>
<feature type="domain" description="Tc1-like transposase DDE" evidence="1">
    <location>
        <begin position="4"/>
        <end position="69"/>
    </location>
</feature>
<proteinExistence type="predicted"/>
<organism evidence="2 3">
    <name type="scientific">Niallia endozanthoxylica</name>
    <dbReference type="NCBI Taxonomy" id="2036016"/>
    <lineage>
        <taxon>Bacteria</taxon>
        <taxon>Bacillati</taxon>
        <taxon>Bacillota</taxon>
        <taxon>Bacilli</taxon>
        <taxon>Bacillales</taxon>
        <taxon>Bacillaceae</taxon>
        <taxon>Niallia</taxon>
    </lineage>
</organism>
<accession>A0A5J5HFS9</accession>
<dbReference type="Pfam" id="PF13358">
    <property type="entry name" value="DDE_3"/>
    <property type="match status" value="1"/>
</dbReference>
<dbReference type="OrthoDB" id="2854648at2"/>